<evidence type="ECO:0000256" key="2">
    <source>
        <dbReference type="ARBA" id="ARBA00022801"/>
    </source>
</evidence>
<dbReference type="OrthoDB" id="9761519at2"/>
<dbReference type="Pfam" id="PF22666">
    <property type="entry name" value="Glyco_hydro_2_N2"/>
    <property type="match status" value="1"/>
</dbReference>
<keyword evidence="2" id="KW-0378">Hydrolase</keyword>
<dbReference type="NCBIfam" id="NF045579">
    <property type="entry name" value="rhamnoside_JR"/>
    <property type="match status" value="1"/>
</dbReference>
<feature type="chain" id="PRO_5030031105" evidence="3">
    <location>
        <begin position="24"/>
        <end position="1090"/>
    </location>
</feature>
<dbReference type="GO" id="GO:0004553">
    <property type="term" value="F:hydrolase activity, hydrolyzing O-glycosyl compounds"/>
    <property type="evidence" value="ECO:0007669"/>
    <property type="project" value="UniProtKB-ARBA"/>
</dbReference>
<dbReference type="AlphaFoldDB" id="A0A1M4UXN3"/>
<dbReference type="Pfam" id="PF17132">
    <property type="entry name" value="Glyco_hydro_106"/>
    <property type="match status" value="1"/>
</dbReference>
<gene>
    <name evidence="5" type="ORF">SAMN05444349_10427</name>
</gene>
<dbReference type="SUPFAM" id="SSF49785">
    <property type="entry name" value="Galactose-binding domain-like"/>
    <property type="match status" value="1"/>
</dbReference>
<dbReference type="EMBL" id="FQVD01000004">
    <property type="protein sequence ID" value="SHE61476.1"/>
    <property type="molecule type" value="Genomic_DNA"/>
</dbReference>
<dbReference type="InterPro" id="IPR054593">
    <property type="entry name" value="Beta-mannosidase-like_N2"/>
</dbReference>
<name>A0A1M4UXN3_9BACE</name>
<feature type="signal peptide" evidence="3">
    <location>
        <begin position="1"/>
        <end position="23"/>
    </location>
</feature>
<evidence type="ECO:0000256" key="1">
    <source>
        <dbReference type="ARBA" id="ARBA00022729"/>
    </source>
</evidence>
<evidence type="ECO:0000259" key="4">
    <source>
        <dbReference type="Pfam" id="PF22666"/>
    </source>
</evidence>
<dbReference type="Gene3D" id="2.60.120.260">
    <property type="entry name" value="Galactose-binding domain-like"/>
    <property type="match status" value="1"/>
</dbReference>
<evidence type="ECO:0000313" key="5">
    <source>
        <dbReference type="EMBL" id="SHE61476.1"/>
    </source>
</evidence>
<evidence type="ECO:0000256" key="3">
    <source>
        <dbReference type="SAM" id="SignalP"/>
    </source>
</evidence>
<dbReference type="InterPro" id="IPR008979">
    <property type="entry name" value="Galactose-bd-like_sf"/>
</dbReference>
<proteinExistence type="predicted"/>
<evidence type="ECO:0000313" key="6">
    <source>
        <dbReference type="Proteomes" id="UP000184436"/>
    </source>
</evidence>
<sequence length="1090" mass="122515">MRNTLLLVSIIGFLVGTSIPAEAQVAVTPSVEELYSSFNDSDMNKFKSPDKVFYPETWFHYIGGNVSIEGITKDLEAIASAGFSGVHLFHGQFGGPWPGVEPQITCLSPLWDGMVKHTGEECQRLGLRFTMQNCPGWAMSGGPWIKPSNAMRHLAWSRTDVLGNGAEIIKNLPIPQPSDEEWRDYNDLMVIAFPTPKGDTGEPLNPSSFKSNKQEMWNDYFLGKAKDAMRLSSTSVDNPYWIEVEFPSETVVRTLEFPSINEANHPWCFIPGIHVKLEAYLSDGTIQEVLNTDLPQSNWQDNYPISLACSETKGAKKYRISIVNQHDITLRSLRMFSASRKNSWESEAGWTLRSIERSGDGKQTAVETFVNSTEVIDITTLMDEKGDLRWKAPKGEWTVLRVGHVNTGQRNAPAPPEGTGWECNKLSTEGSNTHFSGYIGRLSGENGPLSNGLLKGMLMDSWECRTQTWTTGLDKEFEQMMGYSLRKWLPALFGYVVDDQESTFRFLCDWRRVLNKLFVHNFYGNMAKLAKQNNLSITYETAAGDVFPADILEYYKFADVPMCEFWQPLMDNFVGSLNFKPIKPTTSAARIYGKPRIAAEAFTSFSHTWDEHWQMLKEVANINCIEGVTHLVFHTYTHNPNVASLAPGTSFSGAGIGTPFLRGQTWWKYMPEFTTYLARCSYLMERGKPVSDVLWYLGDEINHKPDQNAPFPIGFKYDYCNQDVLLNRLAVDNGDLITPEGLRYSVLWLPEAPRMCMETLDKLYALIRAGATVIGEAPIGLATLSGGKAAQKHFNKMVKKIWGNNARQGIRPIGKGRMISGMTLDEALTKLNMEPDIKGQDVLWSHRNIDQADWYYVVAPQGKEFAGQLDFRNKGNVEIWDPLTGDVTPAVYETKGGRTMVTVDLPQAGSCFVVFRKDKPITEIVAKEKKVIATIPFTNTWKIEFPVGWGAPETLQLTDLKAWKDLDLSAEAKAFSGTVDYSTTFEVDKSRDANYILDLGKVDMIAEVVLNDNPIRILWTSPYQADITKALRSGKNQLTVKVTSTWFNRLVFDAAQPENKRKTWVLRWPDKNAALKESGLMGPVSVLVEQ</sequence>
<reference evidence="5 6" key="1">
    <citation type="submission" date="2016-11" db="EMBL/GenBank/DDBJ databases">
        <authorList>
            <person name="Jaros S."/>
            <person name="Januszkiewicz K."/>
            <person name="Wedrychowicz H."/>
        </authorList>
    </citation>
    <scope>NUCLEOTIDE SEQUENCE [LARGE SCALE GENOMIC DNA]</scope>
    <source>
        <strain evidence="5 6">DSM 26883</strain>
    </source>
</reference>
<dbReference type="PANTHER" id="PTHR43817:SF1">
    <property type="entry name" value="HYDROLASE, FAMILY 43, PUTATIVE (AFU_ORTHOLOGUE AFUA_3G01660)-RELATED"/>
    <property type="match status" value="1"/>
</dbReference>
<feature type="domain" description="Beta-mannosidase-like galactose-binding" evidence="4">
    <location>
        <begin position="980"/>
        <end position="1057"/>
    </location>
</feature>
<organism evidence="5 6">
    <name type="scientific">Bacteroides faecichinchillae</name>
    <dbReference type="NCBI Taxonomy" id="871325"/>
    <lineage>
        <taxon>Bacteria</taxon>
        <taxon>Pseudomonadati</taxon>
        <taxon>Bacteroidota</taxon>
        <taxon>Bacteroidia</taxon>
        <taxon>Bacteroidales</taxon>
        <taxon>Bacteroidaceae</taxon>
        <taxon>Bacteroides</taxon>
    </lineage>
</organism>
<keyword evidence="6" id="KW-1185">Reference proteome</keyword>
<dbReference type="Proteomes" id="UP000184436">
    <property type="component" value="Unassembled WGS sequence"/>
</dbReference>
<protein>
    <submittedName>
        <fullName evidence="5">Alpha-L-rhamnosidase</fullName>
    </submittedName>
</protein>
<accession>A0A1M4UXN3</accession>
<dbReference type="PANTHER" id="PTHR43817">
    <property type="entry name" value="GLYCOSYL HYDROLASE"/>
    <property type="match status" value="1"/>
</dbReference>
<dbReference type="RefSeq" id="WP_073349247.1">
    <property type="nucleotide sequence ID" value="NZ_FQVD01000004.1"/>
</dbReference>
<keyword evidence="1 3" id="KW-0732">Signal</keyword>
<dbReference type="STRING" id="871325.SAMN05444349_10427"/>